<gene>
    <name evidence="10" type="ORF">BDZ94DRAFT_1270889</name>
</gene>
<sequence>MAERNLGRPWTDEEDTLLTAAVKVHGEQDNWKTVALSVPGRTNKACRKRWLHSLSPTIRKSAWTSSEDNLLLDLYNRHGAKWSTIARAIPGRTDDACSKRYREALDPNLKKHEWTFEEDEHLMKLYAEHGGKWGQLGQELQRSGLGCRNRWRLLARKAMKVLYDPISTHSQDAQGQGELQANTSQEQPQSHWPPYYPPEAYHCLSQVEKTGEDHRFTAQDLTIMSVSPDIAPFQFSSSSLSAALSDPPPNPRPLPPIQESDPPPSASPSPYNTYSDDFFHDQMSQDDFPIQDQLELARILSGTHFDSQGFIVGAQNLHTNPPGDLVPGIIYDGWDNLLPDIITLPSTHMSLQSLPGLPIDHHNLPDDISSTLSTPSFFHTSLSTSSSPNAPSPIELSPNEHDLGSLLFSPDLQSQPQKKVHRKALKKSTKPPGPARLSSMLPLTPDPSVRPYACGRGKCWPAGAPESSARFATSKELFDHSKIDHAHDPPGDKPFRCALAGCGKSWKSLNGVQYHLQISTAHFRTALSSNFFSQRVVKNLGRSLVASGSSGEMDSNDEAKRIHVCHHPQCFKAYRQPSGLRYHLRHGHPQEMPAQLNVVPPALARQMPSKTRKMRRKNSGDGNA</sequence>
<keyword evidence="2" id="KW-0238">DNA-binding</keyword>
<dbReference type="PANTHER" id="PTHR46621:SF1">
    <property type="entry name" value="SNRNA-ACTIVATING PROTEIN COMPLEX SUBUNIT 4"/>
    <property type="match status" value="1"/>
</dbReference>
<feature type="region of interest" description="Disordered" evidence="6">
    <location>
        <begin position="239"/>
        <end position="278"/>
    </location>
</feature>
<dbReference type="PANTHER" id="PTHR46621">
    <property type="entry name" value="SNRNA-ACTIVATING PROTEIN COMPLEX SUBUNIT 4"/>
    <property type="match status" value="1"/>
</dbReference>
<evidence type="ECO:0000313" key="11">
    <source>
        <dbReference type="Proteomes" id="UP000807353"/>
    </source>
</evidence>
<dbReference type="PROSITE" id="PS50157">
    <property type="entry name" value="ZINC_FINGER_C2H2_2"/>
    <property type="match status" value="1"/>
</dbReference>
<feature type="domain" description="Myb-like" evidence="7">
    <location>
        <begin position="106"/>
        <end position="155"/>
    </location>
</feature>
<dbReference type="InterPro" id="IPR051575">
    <property type="entry name" value="Myb-like_DNA-bd"/>
</dbReference>
<feature type="domain" description="Myb-like" evidence="7">
    <location>
        <begin position="55"/>
        <end position="105"/>
    </location>
</feature>
<dbReference type="PROSITE" id="PS50090">
    <property type="entry name" value="MYB_LIKE"/>
    <property type="match status" value="3"/>
</dbReference>
<dbReference type="Gene3D" id="3.30.160.60">
    <property type="entry name" value="Classic Zinc Finger"/>
    <property type="match status" value="1"/>
</dbReference>
<dbReference type="SUPFAM" id="SSF46689">
    <property type="entry name" value="Homeodomain-like"/>
    <property type="match status" value="2"/>
</dbReference>
<feature type="region of interest" description="Disordered" evidence="6">
    <location>
        <begin position="169"/>
        <end position="195"/>
    </location>
</feature>
<keyword evidence="5" id="KW-0479">Metal-binding</keyword>
<feature type="domain" description="HTH myb-type" evidence="9">
    <location>
        <begin position="55"/>
        <end position="109"/>
    </location>
</feature>
<dbReference type="Proteomes" id="UP000807353">
    <property type="component" value="Unassembled WGS sequence"/>
</dbReference>
<keyword evidence="11" id="KW-1185">Reference proteome</keyword>
<keyword evidence="4" id="KW-0539">Nucleus</keyword>
<feature type="domain" description="HTH myb-type" evidence="9">
    <location>
        <begin position="110"/>
        <end position="159"/>
    </location>
</feature>
<protein>
    <submittedName>
        <fullName evidence="10">Uncharacterized protein</fullName>
    </submittedName>
</protein>
<evidence type="ECO:0000256" key="4">
    <source>
        <dbReference type="ARBA" id="ARBA00023242"/>
    </source>
</evidence>
<reference evidence="10" key="1">
    <citation type="submission" date="2020-11" db="EMBL/GenBank/DDBJ databases">
        <authorList>
            <consortium name="DOE Joint Genome Institute"/>
            <person name="Ahrendt S."/>
            <person name="Riley R."/>
            <person name="Andreopoulos W."/>
            <person name="Labutti K."/>
            <person name="Pangilinan J."/>
            <person name="Ruiz-Duenas F.J."/>
            <person name="Barrasa J.M."/>
            <person name="Sanchez-Garcia M."/>
            <person name="Camarero S."/>
            <person name="Miyauchi S."/>
            <person name="Serrano A."/>
            <person name="Linde D."/>
            <person name="Babiker R."/>
            <person name="Drula E."/>
            <person name="Ayuso-Fernandez I."/>
            <person name="Pacheco R."/>
            <person name="Padilla G."/>
            <person name="Ferreira P."/>
            <person name="Barriuso J."/>
            <person name="Kellner H."/>
            <person name="Castanera R."/>
            <person name="Alfaro M."/>
            <person name="Ramirez L."/>
            <person name="Pisabarro A.G."/>
            <person name="Kuo A."/>
            <person name="Tritt A."/>
            <person name="Lipzen A."/>
            <person name="He G."/>
            <person name="Yan M."/>
            <person name="Ng V."/>
            <person name="Cullen D."/>
            <person name="Martin F."/>
            <person name="Rosso M.-N."/>
            <person name="Henrissat B."/>
            <person name="Hibbett D."/>
            <person name="Martinez A.T."/>
            <person name="Grigoriev I.V."/>
        </authorList>
    </citation>
    <scope>NUCLEOTIDE SEQUENCE</scope>
    <source>
        <strain evidence="10">CBS 247.69</strain>
    </source>
</reference>
<feature type="domain" description="Myb-like" evidence="7">
    <location>
        <begin position="9"/>
        <end position="54"/>
    </location>
</feature>
<evidence type="ECO:0000256" key="6">
    <source>
        <dbReference type="SAM" id="MobiDB-lite"/>
    </source>
</evidence>
<feature type="domain" description="HTH myb-type" evidence="9">
    <location>
        <begin position="1"/>
        <end position="50"/>
    </location>
</feature>
<feature type="domain" description="C2H2-type" evidence="8">
    <location>
        <begin position="563"/>
        <end position="593"/>
    </location>
</feature>
<feature type="compositionally biased region" description="Pro residues" evidence="6">
    <location>
        <begin position="246"/>
        <end position="267"/>
    </location>
</feature>
<dbReference type="InterPro" id="IPR001005">
    <property type="entry name" value="SANT/Myb"/>
</dbReference>
<dbReference type="EMBL" id="MU150343">
    <property type="protein sequence ID" value="KAF9458340.1"/>
    <property type="molecule type" value="Genomic_DNA"/>
</dbReference>
<dbReference type="OrthoDB" id="2143914at2759"/>
<dbReference type="PROSITE" id="PS00028">
    <property type="entry name" value="ZINC_FINGER_C2H2_1"/>
    <property type="match status" value="1"/>
</dbReference>
<feature type="region of interest" description="Disordered" evidence="6">
    <location>
        <begin position="379"/>
        <end position="444"/>
    </location>
</feature>
<dbReference type="InterPro" id="IPR017930">
    <property type="entry name" value="Myb_dom"/>
</dbReference>
<keyword evidence="5" id="KW-0862">Zinc</keyword>
<dbReference type="Pfam" id="PF13921">
    <property type="entry name" value="Myb_DNA-bind_6"/>
    <property type="match status" value="1"/>
</dbReference>
<evidence type="ECO:0000259" key="7">
    <source>
        <dbReference type="PROSITE" id="PS50090"/>
    </source>
</evidence>
<dbReference type="InterPro" id="IPR013087">
    <property type="entry name" value="Znf_C2H2_type"/>
</dbReference>
<dbReference type="InterPro" id="IPR009057">
    <property type="entry name" value="Homeodomain-like_sf"/>
</dbReference>
<evidence type="ECO:0000259" key="9">
    <source>
        <dbReference type="PROSITE" id="PS51294"/>
    </source>
</evidence>
<dbReference type="SMART" id="SM00717">
    <property type="entry name" value="SANT"/>
    <property type="match status" value="3"/>
</dbReference>
<dbReference type="GO" id="GO:0000978">
    <property type="term" value="F:RNA polymerase II cis-regulatory region sequence-specific DNA binding"/>
    <property type="evidence" value="ECO:0007669"/>
    <property type="project" value="TreeGrafter"/>
</dbReference>
<dbReference type="PROSITE" id="PS51294">
    <property type="entry name" value="HTH_MYB"/>
    <property type="match status" value="3"/>
</dbReference>
<dbReference type="GO" id="GO:0001006">
    <property type="term" value="F:RNA polymerase III type 3 promoter sequence-specific DNA binding"/>
    <property type="evidence" value="ECO:0007669"/>
    <property type="project" value="TreeGrafter"/>
</dbReference>
<dbReference type="GO" id="GO:0008270">
    <property type="term" value="F:zinc ion binding"/>
    <property type="evidence" value="ECO:0007669"/>
    <property type="project" value="UniProtKB-KW"/>
</dbReference>
<dbReference type="AlphaFoldDB" id="A0A9P5XWZ6"/>
<name>A0A9P5XWZ6_9AGAR</name>
<evidence type="ECO:0000256" key="3">
    <source>
        <dbReference type="ARBA" id="ARBA00023163"/>
    </source>
</evidence>
<dbReference type="Pfam" id="PF00249">
    <property type="entry name" value="Myb_DNA-binding"/>
    <property type="match status" value="1"/>
</dbReference>
<evidence type="ECO:0000256" key="2">
    <source>
        <dbReference type="ARBA" id="ARBA00023125"/>
    </source>
</evidence>
<keyword evidence="1" id="KW-0805">Transcription regulation</keyword>
<dbReference type="GO" id="GO:0042796">
    <property type="term" value="P:snRNA transcription by RNA polymerase III"/>
    <property type="evidence" value="ECO:0007669"/>
    <property type="project" value="TreeGrafter"/>
</dbReference>
<accession>A0A9P5XWZ6</accession>
<dbReference type="GO" id="GO:0042795">
    <property type="term" value="P:snRNA transcription by RNA polymerase II"/>
    <property type="evidence" value="ECO:0007669"/>
    <property type="project" value="TreeGrafter"/>
</dbReference>
<feature type="compositionally biased region" description="Low complexity" evidence="6">
    <location>
        <begin position="379"/>
        <end position="393"/>
    </location>
</feature>
<comment type="caution">
    <text evidence="10">The sequence shown here is derived from an EMBL/GenBank/DDBJ whole genome shotgun (WGS) entry which is preliminary data.</text>
</comment>
<keyword evidence="5" id="KW-0863">Zinc-finger</keyword>
<dbReference type="CDD" id="cd00167">
    <property type="entry name" value="SANT"/>
    <property type="match status" value="3"/>
</dbReference>
<dbReference type="Gene3D" id="1.10.10.60">
    <property type="entry name" value="Homeodomain-like"/>
    <property type="match status" value="3"/>
</dbReference>
<feature type="compositionally biased region" description="Polar residues" evidence="6">
    <location>
        <begin position="169"/>
        <end position="190"/>
    </location>
</feature>
<evidence type="ECO:0000259" key="8">
    <source>
        <dbReference type="PROSITE" id="PS50157"/>
    </source>
</evidence>
<dbReference type="SMART" id="SM00355">
    <property type="entry name" value="ZnF_C2H2"/>
    <property type="match status" value="3"/>
</dbReference>
<evidence type="ECO:0000256" key="5">
    <source>
        <dbReference type="PROSITE-ProRule" id="PRU00042"/>
    </source>
</evidence>
<dbReference type="GO" id="GO:0019185">
    <property type="term" value="C:snRNA-activating protein complex"/>
    <property type="evidence" value="ECO:0007669"/>
    <property type="project" value="TreeGrafter"/>
</dbReference>
<evidence type="ECO:0000313" key="10">
    <source>
        <dbReference type="EMBL" id="KAF9458340.1"/>
    </source>
</evidence>
<proteinExistence type="predicted"/>
<keyword evidence="3" id="KW-0804">Transcription</keyword>
<organism evidence="10 11">
    <name type="scientific">Collybia nuda</name>
    <dbReference type="NCBI Taxonomy" id="64659"/>
    <lineage>
        <taxon>Eukaryota</taxon>
        <taxon>Fungi</taxon>
        <taxon>Dikarya</taxon>
        <taxon>Basidiomycota</taxon>
        <taxon>Agaricomycotina</taxon>
        <taxon>Agaricomycetes</taxon>
        <taxon>Agaricomycetidae</taxon>
        <taxon>Agaricales</taxon>
        <taxon>Tricholomatineae</taxon>
        <taxon>Clitocybaceae</taxon>
        <taxon>Collybia</taxon>
    </lineage>
</organism>
<evidence type="ECO:0000256" key="1">
    <source>
        <dbReference type="ARBA" id="ARBA00023015"/>
    </source>
</evidence>
<feature type="compositionally biased region" description="Basic residues" evidence="6">
    <location>
        <begin position="418"/>
        <end position="429"/>
    </location>
</feature>